<dbReference type="Pfam" id="PF00041">
    <property type="entry name" value="fn3"/>
    <property type="match status" value="1"/>
</dbReference>
<organism evidence="12 13">
    <name type="scientific">Cellulosilyticum lentocellum (strain ATCC 49066 / DSM 5427 / NCIMB 11756 / RHM5)</name>
    <name type="common">Clostridium lentocellum</name>
    <dbReference type="NCBI Taxonomy" id="642492"/>
    <lineage>
        <taxon>Bacteria</taxon>
        <taxon>Bacillati</taxon>
        <taxon>Bacillota</taxon>
        <taxon>Clostridia</taxon>
        <taxon>Lachnospirales</taxon>
        <taxon>Cellulosilyticaceae</taxon>
        <taxon>Cellulosilyticum</taxon>
    </lineage>
</organism>
<protein>
    <recommendedName>
        <fullName evidence="3">mannan endo-1,4-beta-mannosidase</fullName>
        <ecNumber evidence="3">3.2.1.78</ecNumber>
    </recommendedName>
</protein>
<evidence type="ECO:0000256" key="1">
    <source>
        <dbReference type="ARBA" id="ARBA00001678"/>
    </source>
</evidence>
<keyword evidence="13" id="KW-1185">Reference proteome</keyword>
<keyword evidence="4" id="KW-0964">Secreted</keyword>
<dbReference type="GO" id="GO:0030246">
    <property type="term" value="F:carbohydrate binding"/>
    <property type="evidence" value="ECO:0007669"/>
    <property type="project" value="InterPro"/>
</dbReference>
<dbReference type="CDD" id="cd00063">
    <property type="entry name" value="FN3"/>
    <property type="match status" value="1"/>
</dbReference>
<dbReference type="eggNOG" id="COG5492">
    <property type="taxonomic scope" value="Bacteria"/>
</dbReference>
<dbReference type="InterPro" id="IPR003610">
    <property type="entry name" value="CBM5/12"/>
</dbReference>
<evidence type="ECO:0000256" key="2">
    <source>
        <dbReference type="ARBA" id="ARBA00004613"/>
    </source>
</evidence>
<dbReference type="InterPro" id="IPR001547">
    <property type="entry name" value="Glyco_hydro_5"/>
</dbReference>
<dbReference type="CDD" id="cd12215">
    <property type="entry name" value="ChiC_BD"/>
    <property type="match status" value="2"/>
</dbReference>
<evidence type="ECO:0000256" key="3">
    <source>
        <dbReference type="ARBA" id="ARBA00012706"/>
    </source>
</evidence>
<dbReference type="Gene3D" id="3.20.20.80">
    <property type="entry name" value="Glycosidases"/>
    <property type="match status" value="2"/>
</dbReference>
<evidence type="ECO:0000313" key="13">
    <source>
        <dbReference type="Proteomes" id="UP000008467"/>
    </source>
</evidence>
<proteinExistence type="predicted"/>
<comment type="catalytic activity">
    <reaction evidence="1">
        <text>Random hydrolysis of (1-&gt;4)-beta-D-mannosidic linkages in mannans, galactomannans and glucomannans.</text>
        <dbReference type="EC" id="3.2.1.78"/>
    </reaction>
</comment>
<dbReference type="KEGG" id="cle:Clole_3357"/>
<evidence type="ECO:0000313" key="12">
    <source>
        <dbReference type="EMBL" id="ADZ85047.1"/>
    </source>
</evidence>
<name>F2JR66_CELLD</name>
<dbReference type="Pfam" id="PF03442">
    <property type="entry name" value="CBM_X2"/>
    <property type="match status" value="4"/>
</dbReference>
<dbReference type="Proteomes" id="UP000008467">
    <property type="component" value="Chromosome"/>
</dbReference>
<evidence type="ECO:0000256" key="10">
    <source>
        <dbReference type="ARBA" id="ARBA00023326"/>
    </source>
</evidence>
<dbReference type="RefSeq" id="WP_013658324.1">
    <property type="nucleotide sequence ID" value="NC_015275.1"/>
</dbReference>
<dbReference type="PANTHER" id="PTHR31451">
    <property type="match status" value="1"/>
</dbReference>
<feature type="domain" description="Fibronectin type-III" evidence="11">
    <location>
        <begin position="1194"/>
        <end position="1279"/>
    </location>
</feature>
<dbReference type="Gene3D" id="2.60.40.10">
    <property type="entry name" value="Immunoglobulins"/>
    <property type="match status" value="5"/>
</dbReference>
<evidence type="ECO:0000256" key="5">
    <source>
        <dbReference type="ARBA" id="ARBA00022729"/>
    </source>
</evidence>
<dbReference type="EC" id="3.2.1.78" evidence="3"/>
<evidence type="ECO:0000256" key="7">
    <source>
        <dbReference type="ARBA" id="ARBA00023001"/>
    </source>
</evidence>
<sequence>MKKSISVILSLILTIFFSIPISVFAEAGMERSIGNQFVKANGNQFVLDGTPFYYAGTNNYYLNFKPNKAVDNVIEDASDMGLSVIRTWGHLDVGTPTGTLNDKGEMTFTNNVDGIGSKDGIYYQYFDTNLKKPVVNEGENGLQKLDYAIYKASQENVKLLITFTNNWEAFGGMAQYVKWAQLAGENVNGHDDFYTNAKIKEWYKAYVNTLLNRVNTYSGIKYKDDPTIFAWELANEPRATSDSGCKKNILLNWANEMSTYVKSIDSNHMVAVGDEGFYNFGYQEFPQGEYKYVYYGSEGADFNSLVRLPNIDFGTVHIYCDQWGLTSEQAKFWFKQHGEDAKAANKPVILEEFGWKDRNTRSQIYSDWFKVVEGDTYPGITYAGTNYWMLASIMDDGSLYPDYDGYTVYYRGDSNGNPTQDTANLIMQHAQRMKAKNNGSIEDLAPTLNPTTINIEKGKAEAKSINVSYNNHQLIEVKNADKTLVKGTDYTVNDNQIILQPAYLNTLATGINNLSFNFDNEYMLSVVVVVNDGEVIEPQTPTIDKASATVDLAKVEDLLITLMTNGNSLKGITAGGKTLVSGQDYAINGNQVRFNLSSLQTLQVGQIDITFVFETVVSPVLKLTVVNSNSTEDPTEGFVYAEGEKFYIDGAPFYFAGTNAYDLFTIGDSSSSSTIEDICNKYMYPKEIEARIKEMADNGVKVIRTWGFSNESWHGFETAPGKYVEPQFMLFDYIMYCAKKYDVKVIITLENYWEAYGGINQKLQWAGLSGGSHKDKAQFFTNDKCKQWYKNYAEHFINRTNYFTGVKYKDDPTIFAWDLMNEPRYQDVSVTENTQGITLRKWVDEMAGYIKSLDPNHMVSVGIEGHETRYGFGSDEGNPFVYIQQSPYIDFCSAHPYPDEYWASLTPEQNADLMRTWIKDAHEVVGKPFVVGEFNVHSSLAYDKYEAYWRSVYDVIDEEGAAGGLFWEFNTRKLSDFTVMAGDPILNYFKVHSAKMTAKNTGTISVVNSITPSIVSFDKAVPTDVTVTVQSTGNATIQNITQAGSSLVEGNDYAYNNNQVTLKASYLAKQNVGEISLIFDMSEGNATKLSISIKDTAIKNSEVLTKQITVDPTNIQDSAIEVSFNGNTLVAIKAGSQDLSTSAYEVSGNKVILKVSYLSTLASGNYEVELVFSQGDSSKVTITVLDAENPVPSAPTGLQAQSVTATSIEVEWSKATDGTVLKEYQVLVDNVLVGVSHTNTYIITNLTPATTYSITVKAVDLSNNVSVASEALNVTTQKQEESDEIYALPWKSGITYTGGEVVYYNGAYWKCQWYTVGQEPGSSPVWQSYTPGPNDKPVSIETPVPGVYPDWNASTIYTGGEIVYYANDYWKCKWWNQNTPPNTTVNGTPWDLYIKVKE</sequence>
<reference evidence="12 13" key="1">
    <citation type="journal article" date="2011" name="J. Bacteriol.">
        <title>Complete genome sequence of the cellulose-degrading bacterium Cellulosilyticum lentocellum.</title>
        <authorList>
            <consortium name="US DOE Joint Genome Institute"/>
            <person name="Miller D.A."/>
            <person name="Suen G."/>
            <person name="Bruce D."/>
            <person name="Copeland A."/>
            <person name="Cheng J.F."/>
            <person name="Detter C."/>
            <person name="Goodwin L.A."/>
            <person name="Han C.S."/>
            <person name="Hauser L.J."/>
            <person name="Land M.L."/>
            <person name="Lapidus A."/>
            <person name="Lucas S."/>
            <person name="Meincke L."/>
            <person name="Pitluck S."/>
            <person name="Tapia R."/>
            <person name="Teshima H."/>
            <person name="Woyke T."/>
            <person name="Fox B.G."/>
            <person name="Angert E.R."/>
            <person name="Currie C.R."/>
        </authorList>
    </citation>
    <scope>NUCLEOTIDE SEQUENCE [LARGE SCALE GENOMIC DNA]</scope>
    <source>
        <strain evidence="13">ATCC 49066 / DSM 5427 / NCIMB 11756 / RHM5</strain>
    </source>
</reference>
<dbReference type="PROSITE" id="PS50853">
    <property type="entry name" value="FN3"/>
    <property type="match status" value="1"/>
</dbReference>
<dbReference type="Pfam" id="PF26410">
    <property type="entry name" value="GH5_mannosidase"/>
    <property type="match status" value="2"/>
</dbReference>
<dbReference type="PANTHER" id="PTHR31451:SF39">
    <property type="entry name" value="MANNAN ENDO-1,4-BETA-MANNOSIDASE 1"/>
    <property type="match status" value="1"/>
</dbReference>
<keyword evidence="8" id="KW-0119">Carbohydrate metabolism</keyword>
<dbReference type="EMBL" id="CP002582">
    <property type="protein sequence ID" value="ADZ85047.1"/>
    <property type="molecule type" value="Genomic_DNA"/>
</dbReference>
<dbReference type="InterPro" id="IPR003961">
    <property type="entry name" value="FN3_dom"/>
</dbReference>
<dbReference type="InterPro" id="IPR014756">
    <property type="entry name" value="Ig_E-set"/>
</dbReference>
<dbReference type="InterPro" id="IPR036116">
    <property type="entry name" value="FN3_sf"/>
</dbReference>
<dbReference type="eggNOG" id="COG3979">
    <property type="taxonomic scope" value="Bacteria"/>
</dbReference>
<dbReference type="SUPFAM" id="SSF49265">
    <property type="entry name" value="Fibronectin type III"/>
    <property type="match status" value="1"/>
</dbReference>
<evidence type="ECO:0000256" key="6">
    <source>
        <dbReference type="ARBA" id="ARBA00022801"/>
    </source>
</evidence>
<evidence type="ECO:0000259" key="11">
    <source>
        <dbReference type="PROSITE" id="PS50853"/>
    </source>
</evidence>
<dbReference type="GO" id="GO:0016985">
    <property type="term" value="F:mannan endo-1,4-beta-mannosidase activity"/>
    <property type="evidence" value="ECO:0007669"/>
    <property type="project" value="UniProtKB-EC"/>
</dbReference>
<dbReference type="InterPro" id="IPR013783">
    <property type="entry name" value="Ig-like_fold"/>
</dbReference>
<dbReference type="SUPFAM" id="SSF51445">
    <property type="entry name" value="(Trans)glycosidases"/>
    <property type="match status" value="2"/>
</dbReference>
<keyword evidence="9 12" id="KW-0326">Glycosidase</keyword>
<dbReference type="SMART" id="SM00495">
    <property type="entry name" value="ChtBD3"/>
    <property type="match status" value="2"/>
</dbReference>
<dbReference type="STRING" id="642492.Clole_3357"/>
<dbReference type="HOGENOM" id="CLU_254473_0_0_9"/>
<dbReference type="eggNOG" id="COG3934">
    <property type="taxonomic scope" value="Bacteria"/>
</dbReference>
<keyword evidence="5" id="KW-0732">Signal</keyword>
<keyword evidence="6 12" id="KW-0378">Hydrolase</keyword>
<accession>F2JR66</accession>
<keyword evidence="7" id="KW-0136">Cellulose degradation</keyword>
<dbReference type="GO" id="GO:0005576">
    <property type="term" value="C:extracellular region"/>
    <property type="evidence" value="ECO:0007669"/>
    <property type="project" value="UniProtKB-SubCell"/>
</dbReference>
<dbReference type="GO" id="GO:0030245">
    <property type="term" value="P:cellulose catabolic process"/>
    <property type="evidence" value="ECO:0007669"/>
    <property type="project" value="UniProtKB-KW"/>
</dbReference>
<dbReference type="Gene3D" id="2.10.10.20">
    <property type="entry name" value="Carbohydrate-binding module superfamily 5/12"/>
    <property type="match status" value="2"/>
</dbReference>
<dbReference type="InterPro" id="IPR017853">
    <property type="entry name" value="GH"/>
</dbReference>
<gene>
    <name evidence="12" type="ordered locus">Clole_3357</name>
</gene>
<evidence type="ECO:0000256" key="9">
    <source>
        <dbReference type="ARBA" id="ARBA00023295"/>
    </source>
</evidence>
<dbReference type="SMART" id="SM00060">
    <property type="entry name" value="FN3"/>
    <property type="match status" value="1"/>
</dbReference>
<evidence type="ECO:0000256" key="4">
    <source>
        <dbReference type="ARBA" id="ARBA00022525"/>
    </source>
</evidence>
<comment type="subcellular location">
    <subcellularLocation>
        <location evidence="2">Secreted</location>
    </subcellularLocation>
</comment>
<dbReference type="InterPro" id="IPR005102">
    <property type="entry name" value="Carbo-bd_X2"/>
</dbReference>
<dbReference type="InterPro" id="IPR045053">
    <property type="entry name" value="MAN-like"/>
</dbReference>
<dbReference type="SUPFAM" id="SSF51055">
    <property type="entry name" value="Carbohydrate binding domain"/>
    <property type="match status" value="2"/>
</dbReference>
<dbReference type="SUPFAM" id="SSF81296">
    <property type="entry name" value="E set domains"/>
    <property type="match status" value="4"/>
</dbReference>
<evidence type="ECO:0000256" key="8">
    <source>
        <dbReference type="ARBA" id="ARBA00023277"/>
    </source>
</evidence>
<dbReference type="InterPro" id="IPR036573">
    <property type="entry name" value="CBM_sf_5/12"/>
</dbReference>
<keyword evidence="10" id="KW-0624">Polysaccharide degradation</keyword>